<keyword evidence="2" id="KW-0472">Membrane</keyword>
<feature type="region of interest" description="Disordered" evidence="1">
    <location>
        <begin position="205"/>
        <end position="259"/>
    </location>
</feature>
<reference evidence="3 4" key="1">
    <citation type="journal article" date="2018" name="Nat. Genet.">
        <title>The Rosa genome provides new insights in the design of modern roses.</title>
        <authorList>
            <person name="Bendahmane M."/>
        </authorList>
    </citation>
    <scope>NUCLEOTIDE SEQUENCE [LARGE SCALE GENOMIC DNA]</scope>
    <source>
        <strain evidence="4">cv. Old Blush</strain>
    </source>
</reference>
<dbReference type="InterPro" id="IPR036259">
    <property type="entry name" value="MFS_trans_sf"/>
</dbReference>
<feature type="transmembrane region" description="Helical" evidence="2">
    <location>
        <begin position="337"/>
        <end position="356"/>
    </location>
</feature>
<evidence type="ECO:0000313" key="4">
    <source>
        <dbReference type="Proteomes" id="UP000238479"/>
    </source>
</evidence>
<dbReference type="Gene3D" id="1.20.1250.20">
    <property type="entry name" value="MFS general substrate transporter like domains"/>
    <property type="match status" value="1"/>
</dbReference>
<evidence type="ECO:0000256" key="2">
    <source>
        <dbReference type="SAM" id="Phobius"/>
    </source>
</evidence>
<feature type="transmembrane region" description="Helical" evidence="2">
    <location>
        <begin position="303"/>
        <end position="325"/>
    </location>
</feature>
<dbReference type="PANTHER" id="PTHR11654">
    <property type="entry name" value="OLIGOPEPTIDE TRANSPORTER-RELATED"/>
    <property type="match status" value="1"/>
</dbReference>
<feature type="transmembrane region" description="Helical" evidence="2">
    <location>
        <begin position="410"/>
        <end position="436"/>
    </location>
</feature>
<dbReference type="AlphaFoldDB" id="A0A2P6QYI6"/>
<feature type="transmembrane region" description="Helical" evidence="2">
    <location>
        <begin position="368"/>
        <end position="390"/>
    </location>
</feature>
<dbReference type="Proteomes" id="UP000238479">
    <property type="component" value="Chromosome 4"/>
</dbReference>
<keyword evidence="4" id="KW-1185">Reference proteome</keyword>
<sequence length="538" mass="60458">MACLLISLGEAGRNTALQSFLQDQYLSELDQRESTDENNLKTRLQALWDVPWFFGSLFPLIPVISSQSTILIFSAASIGVSSFVFWWARSKYFIYNGSLAGTYETRQAQMCKTSCPLDEERDQRGDQICQDHTEETSTASCLGDRAQRRETCIATGGNVSTVQRVQTMDLATIPSPVDEETHQRGRQICAQNTGMPDTHSVMDEAESRGIGAEKTPSTKEESLSRAEIHTDTEEDPCSAEESLSRAEVDTNTKRDPCSSIEQAQITDYNEATRVSYPAEQTGRGEVWTLEKLKEELPFFKKMLPMWFAFVIYTMVDAAGSSFFFGQMSNLDDLIGNSAVYFAGFTSFTASVVSFLYEKVIAPKKWRHATLVNIGSAVTCSQLCCFAAWLVEVYRLKSVKRKGLENDNATTVSMSIFLLVPQFFLLGIMQGLLRTGLVDFFHDQINYDDKLMKRYGEYISAFVLGVIRLLTTLNILVPFFVSKKSWFGDNINTSRLDLYFFVLTLCSLVNIGYYLCVARYYATSRSPNAIGEEQQEQSA</sequence>
<name>A0A2P6QYI6_ROSCH</name>
<comment type="caution">
    <text evidence="3">The sequence shown here is derived from an EMBL/GenBank/DDBJ whole genome shotgun (WGS) entry which is preliminary data.</text>
</comment>
<accession>A0A2P6QYI6</accession>
<proteinExistence type="predicted"/>
<feature type="compositionally biased region" description="Basic and acidic residues" evidence="1">
    <location>
        <begin position="216"/>
        <end position="231"/>
    </location>
</feature>
<keyword evidence="2" id="KW-0812">Transmembrane</keyword>
<dbReference type="EMBL" id="PDCK01000042">
    <property type="protein sequence ID" value="PRQ39262.1"/>
    <property type="molecule type" value="Genomic_DNA"/>
</dbReference>
<feature type="transmembrane region" description="Helical" evidence="2">
    <location>
        <begin position="497"/>
        <end position="515"/>
    </location>
</feature>
<feature type="transmembrane region" description="Helical" evidence="2">
    <location>
        <begin position="70"/>
        <end position="88"/>
    </location>
</feature>
<gene>
    <name evidence="3" type="ORF">RchiOBHm_Chr4g0423201</name>
</gene>
<feature type="transmembrane region" description="Helical" evidence="2">
    <location>
        <begin position="457"/>
        <end position="477"/>
    </location>
</feature>
<protein>
    <submittedName>
        <fullName evidence="3">Putative proton-dependent oligopeptide transporter family</fullName>
    </submittedName>
</protein>
<organism evidence="3 4">
    <name type="scientific">Rosa chinensis</name>
    <name type="common">China rose</name>
    <dbReference type="NCBI Taxonomy" id="74649"/>
    <lineage>
        <taxon>Eukaryota</taxon>
        <taxon>Viridiplantae</taxon>
        <taxon>Streptophyta</taxon>
        <taxon>Embryophyta</taxon>
        <taxon>Tracheophyta</taxon>
        <taxon>Spermatophyta</taxon>
        <taxon>Magnoliopsida</taxon>
        <taxon>eudicotyledons</taxon>
        <taxon>Gunneridae</taxon>
        <taxon>Pentapetalae</taxon>
        <taxon>rosids</taxon>
        <taxon>fabids</taxon>
        <taxon>Rosales</taxon>
        <taxon>Rosaceae</taxon>
        <taxon>Rosoideae</taxon>
        <taxon>Rosoideae incertae sedis</taxon>
        <taxon>Rosa</taxon>
    </lineage>
</organism>
<feature type="compositionally biased region" description="Basic and acidic residues" evidence="1">
    <location>
        <begin position="242"/>
        <end position="256"/>
    </location>
</feature>
<evidence type="ECO:0000313" key="3">
    <source>
        <dbReference type="EMBL" id="PRQ39262.1"/>
    </source>
</evidence>
<evidence type="ECO:0000256" key="1">
    <source>
        <dbReference type="SAM" id="MobiDB-lite"/>
    </source>
</evidence>
<keyword evidence="2" id="KW-1133">Transmembrane helix</keyword>
<dbReference type="Gramene" id="PRQ39262">
    <property type="protein sequence ID" value="PRQ39262"/>
    <property type="gene ID" value="RchiOBHm_Chr4g0423201"/>
</dbReference>